<dbReference type="PROSITE" id="PS51007">
    <property type="entry name" value="CYTC"/>
    <property type="match status" value="3"/>
</dbReference>
<feature type="domain" description="Cytochrome c" evidence="12">
    <location>
        <begin position="51"/>
        <end position="154"/>
    </location>
</feature>
<keyword evidence="2" id="KW-1003">Cell membrane</keyword>
<comment type="subcellular location">
    <subcellularLocation>
        <location evidence="1">Cell membrane</location>
    </subcellularLocation>
</comment>
<feature type="binding site" description="axial binding residue" evidence="10">
    <location>
        <position position="215"/>
    </location>
    <ligand>
        <name>heme c</name>
        <dbReference type="ChEBI" id="CHEBI:61717"/>
        <label>2</label>
    </ligand>
    <ligandPart>
        <name>Fe</name>
        <dbReference type="ChEBI" id="CHEBI:18248"/>
    </ligandPart>
</feature>
<feature type="binding site" description="covalent" evidence="9">
    <location>
        <position position="211"/>
    </location>
    <ligand>
        <name>heme c</name>
        <dbReference type="ChEBI" id="CHEBI:61717"/>
        <label>2</label>
    </ligand>
</feature>
<dbReference type="PANTHER" id="PTHR35008">
    <property type="entry name" value="BLL4482 PROTEIN-RELATED"/>
    <property type="match status" value="1"/>
</dbReference>
<feature type="signal peptide" evidence="11">
    <location>
        <begin position="1"/>
        <end position="26"/>
    </location>
</feature>
<feature type="binding site" description="covalent" evidence="9">
    <location>
        <position position="358"/>
    </location>
    <ligand>
        <name>heme c</name>
        <dbReference type="ChEBI" id="CHEBI:61717"/>
        <label>3</label>
    </ligand>
</feature>
<keyword evidence="8" id="KW-0472">Membrane</keyword>
<dbReference type="Pfam" id="PF00034">
    <property type="entry name" value="Cytochrom_C"/>
    <property type="match status" value="1"/>
</dbReference>
<protein>
    <submittedName>
        <fullName evidence="13">Cytochrome c</fullName>
    </submittedName>
</protein>
<keyword evidence="3 9" id="KW-0349">Heme</keyword>
<accession>A0A5M8FSG4</accession>
<keyword evidence="6" id="KW-0677">Repeat</keyword>
<dbReference type="GO" id="GO:0020037">
    <property type="term" value="F:heme binding"/>
    <property type="evidence" value="ECO:0007669"/>
    <property type="project" value="InterPro"/>
</dbReference>
<evidence type="ECO:0000256" key="8">
    <source>
        <dbReference type="ARBA" id="ARBA00023136"/>
    </source>
</evidence>
<dbReference type="InterPro" id="IPR036909">
    <property type="entry name" value="Cyt_c-like_dom_sf"/>
</dbReference>
<dbReference type="AlphaFoldDB" id="A0A5M8FSG4"/>
<evidence type="ECO:0000256" key="9">
    <source>
        <dbReference type="PIRSR" id="PIRSR000018-50"/>
    </source>
</evidence>
<evidence type="ECO:0000256" key="3">
    <source>
        <dbReference type="ARBA" id="ARBA00022617"/>
    </source>
</evidence>
<keyword evidence="5 11" id="KW-0732">Signal</keyword>
<feature type="chain" id="PRO_5024293863" evidence="11">
    <location>
        <begin position="27"/>
        <end position="459"/>
    </location>
</feature>
<keyword evidence="7 10" id="KW-0408">Iron</keyword>
<name>A0A5M8FSG4_9GAMM</name>
<dbReference type="InterPro" id="IPR009056">
    <property type="entry name" value="Cyt_c-like_dom"/>
</dbReference>
<dbReference type="Gene3D" id="1.10.760.10">
    <property type="entry name" value="Cytochrome c-like domain"/>
    <property type="match status" value="1"/>
</dbReference>
<feature type="domain" description="Cytochrome c" evidence="12">
    <location>
        <begin position="196"/>
        <end position="330"/>
    </location>
</feature>
<dbReference type="PANTHER" id="PTHR35008:SF8">
    <property type="entry name" value="ALCOHOL DEHYDROGENASE CYTOCHROME C SUBUNIT"/>
    <property type="match status" value="1"/>
</dbReference>
<keyword evidence="4 10" id="KW-0479">Metal-binding</keyword>
<proteinExistence type="predicted"/>
<dbReference type="InterPro" id="IPR014353">
    <property type="entry name" value="Membr-bd_ADH_cyt_c"/>
</dbReference>
<evidence type="ECO:0000256" key="10">
    <source>
        <dbReference type="PIRSR" id="PIRSR000018-51"/>
    </source>
</evidence>
<evidence type="ECO:0000256" key="7">
    <source>
        <dbReference type="ARBA" id="ARBA00023004"/>
    </source>
</evidence>
<evidence type="ECO:0000313" key="14">
    <source>
        <dbReference type="Proteomes" id="UP000322981"/>
    </source>
</evidence>
<sequence length="459" mass="47463">MGLRPTLTAGMLLGIHCLVPTTIATAEAPASSPLPTVSPSAPSTAPRVSEARLAYGAYLARAGGCADCHTRPGGEPFAGGLGLQTPAGIVYTPNITPSREAGIGRFSDQDFLRAMHDGVAPNGLPYSPVFPYAFYARMPQDAVLAIKDYLFSLPPASYHAPPTRLRWPLDQRETLFGWQALHLDSRPWRADPAMSDEWNRGAYLVQGPGRCAACHGAPTAAGEDMGERAAEMLPSDADGALADWFGAGSAPALAEVVEGLSVDALAAVLGAGPGAADQDTADQDARMHSDPAAAAVIMTPAEIGRTTHAGLAWLARSDLRAIAVYLKAPAPGDVGTARSTAADADITDRGWRLYADYCSACHRPYGQGLGPYVPPMRGNAAVIAASPDEAIRAILLGAPAASAAAYSAHVVMPSFAELLNDHQVAALVSYLRASWGNDAPPVTADAVADIRAAAASSGP</sequence>
<dbReference type="Proteomes" id="UP000322981">
    <property type="component" value="Unassembled WGS sequence"/>
</dbReference>
<evidence type="ECO:0000313" key="13">
    <source>
        <dbReference type="EMBL" id="KAA6186645.1"/>
    </source>
</evidence>
<dbReference type="SUPFAM" id="SSF46626">
    <property type="entry name" value="Cytochrome c"/>
    <property type="match status" value="3"/>
</dbReference>
<feature type="binding site" description="covalent" evidence="9">
    <location>
        <position position="214"/>
    </location>
    <ligand>
        <name>heme c</name>
        <dbReference type="ChEBI" id="CHEBI:61717"/>
        <label>2</label>
    </ligand>
</feature>
<dbReference type="GO" id="GO:0005506">
    <property type="term" value="F:iron ion binding"/>
    <property type="evidence" value="ECO:0007669"/>
    <property type="project" value="InterPro"/>
</dbReference>
<evidence type="ECO:0000259" key="12">
    <source>
        <dbReference type="PROSITE" id="PS51007"/>
    </source>
</evidence>
<gene>
    <name evidence="13" type="ORF">F2Q65_04535</name>
</gene>
<comment type="cofactor">
    <cofactor evidence="9">
        <name>heme c</name>
        <dbReference type="ChEBI" id="CHEBI:61717"/>
    </cofactor>
    <text evidence="9">Binds 3 heme c groups covalently per subunit.</text>
</comment>
<feature type="domain" description="Cytochrome c" evidence="12">
    <location>
        <begin position="345"/>
        <end position="435"/>
    </location>
</feature>
<evidence type="ECO:0000256" key="4">
    <source>
        <dbReference type="ARBA" id="ARBA00022723"/>
    </source>
</evidence>
<dbReference type="GO" id="GO:0009055">
    <property type="term" value="F:electron transfer activity"/>
    <property type="evidence" value="ECO:0007669"/>
    <property type="project" value="InterPro"/>
</dbReference>
<dbReference type="RefSeq" id="WP_150090873.1">
    <property type="nucleotide sequence ID" value="NZ_VWXX01000004.1"/>
</dbReference>
<reference evidence="13 14" key="1">
    <citation type="submission" date="2019-09" db="EMBL/GenBank/DDBJ databases">
        <title>Whole-genome sequence of the purple sulfur bacterium Thiohalocapsa marina DSM 19078.</title>
        <authorList>
            <person name="Kyndt J.A."/>
            <person name="Meyer T.E."/>
        </authorList>
    </citation>
    <scope>NUCLEOTIDE SEQUENCE [LARGE SCALE GENOMIC DNA]</scope>
    <source>
        <strain evidence="13 14">DSM 19078</strain>
    </source>
</reference>
<comment type="caution">
    <text evidence="13">The sequence shown here is derived from an EMBL/GenBank/DDBJ whole genome shotgun (WGS) entry which is preliminary data.</text>
</comment>
<dbReference type="InterPro" id="IPR051459">
    <property type="entry name" value="Cytochrome_c-type_DH"/>
</dbReference>
<evidence type="ECO:0000256" key="11">
    <source>
        <dbReference type="SAM" id="SignalP"/>
    </source>
</evidence>
<feature type="binding site" description="covalent" evidence="9">
    <location>
        <position position="68"/>
    </location>
    <ligand>
        <name>heme c</name>
        <dbReference type="ChEBI" id="CHEBI:61717"/>
        <label>1</label>
    </ligand>
</feature>
<feature type="binding site" description="covalent" evidence="9">
    <location>
        <position position="361"/>
    </location>
    <ligand>
        <name>heme c</name>
        <dbReference type="ChEBI" id="CHEBI:61717"/>
        <label>3</label>
    </ligand>
</feature>
<dbReference type="PIRSF" id="PIRSF000018">
    <property type="entry name" value="Mb_ADH_cyt_c"/>
    <property type="match status" value="1"/>
</dbReference>
<evidence type="ECO:0000256" key="2">
    <source>
        <dbReference type="ARBA" id="ARBA00022475"/>
    </source>
</evidence>
<evidence type="ECO:0000256" key="5">
    <source>
        <dbReference type="ARBA" id="ARBA00022729"/>
    </source>
</evidence>
<dbReference type="EMBL" id="VWXX01000004">
    <property type="protein sequence ID" value="KAA6186645.1"/>
    <property type="molecule type" value="Genomic_DNA"/>
</dbReference>
<keyword evidence="14" id="KW-1185">Reference proteome</keyword>
<feature type="binding site" description="axial binding residue" evidence="10">
    <location>
        <position position="69"/>
    </location>
    <ligand>
        <name>heme c</name>
        <dbReference type="ChEBI" id="CHEBI:61717"/>
        <label>1</label>
    </ligand>
    <ligandPart>
        <name>Fe</name>
        <dbReference type="ChEBI" id="CHEBI:18248"/>
    </ligandPart>
</feature>
<dbReference type="OrthoDB" id="9781261at2"/>
<feature type="binding site" description="covalent" evidence="9">
    <location>
        <position position="65"/>
    </location>
    <ligand>
        <name>heme c</name>
        <dbReference type="ChEBI" id="CHEBI:61717"/>
        <label>1</label>
    </ligand>
</feature>
<feature type="binding site" description="axial binding residue" evidence="10">
    <location>
        <position position="362"/>
    </location>
    <ligand>
        <name>heme c</name>
        <dbReference type="ChEBI" id="CHEBI:61717"/>
        <label>3</label>
    </ligand>
    <ligandPart>
        <name>Fe</name>
        <dbReference type="ChEBI" id="CHEBI:18248"/>
    </ligandPart>
</feature>
<evidence type="ECO:0000256" key="6">
    <source>
        <dbReference type="ARBA" id="ARBA00022737"/>
    </source>
</evidence>
<organism evidence="13 14">
    <name type="scientific">Thiohalocapsa marina</name>
    <dbReference type="NCBI Taxonomy" id="424902"/>
    <lineage>
        <taxon>Bacteria</taxon>
        <taxon>Pseudomonadati</taxon>
        <taxon>Pseudomonadota</taxon>
        <taxon>Gammaproteobacteria</taxon>
        <taxon>Chromatiales</taxon>
        <taxon>Chromatiaceae</taxon>
        <taxon>Thiohalocapsa</taxon>
    </lineage>
</organism>
<dbReference type="GO" id="GO:0016614">
    <property type="term" value="F:oxidoreductase activity, acting on CH-OH group of donors"/>
    <property type="evidence" value="ECO:0007669"/>
    <property type="project" value="InterPro"/>
</dbReference>
<evidence type="ECO:0000256" key="1">
    <source>
        <dbReference type="ARBA" id="ARBA00004236"/>
    </source>
</evidence>
<dbReference type="GO" id="GO:0005886">
    <property type="term" value="C:plasma membrane"/>
    <property type="evidence" value="ECO:0007669"/>
    <property type="project" value="UniProtKB-SubCell"/>
</dbReference>